<sequence>MGGKDVSYHYNYNSTKAATTTTHPTLSVGIEHGILESYNSDFELQFSHPLKHIVGMCRIIHKPQAKSIGNGFLQLKSSGGQASSSSAGASSMAGGASSSLTGNGLRHTLTASTSYGSLSSSAACAYQLQLQQSAEASAEQPQNFMEFQGPITGLVYLLKDPKDPLLHIYLFECEAVEEDGKWSFEPNVSGGLGTGPGRDHQHGLLPRRLHNSAGLTRN</sequence>
<accession>B4QX09</accession>
<organism evidence="2 3">
    <name type="scientific">Drosophila simulans</name>
    <name type="common">Fruit fly</name>
    <dbReference type="NCBI Taxonomy" id="7240"/>
    <lineage>
        <taxon>Eukaryota</taxon>
        <taxon>Metazoa</taxon>
        <taxon>Ecdysozoa</taxon>
        <taxon>Arthropoda</taxon>
        <taxon>Hexapoda</taxon>
        <taxon>Insecta</taxon>
        <taxon>Pterygota</taxon>
        <taxon>Neoptera</taxon>
        <taxon>Endopterygota</taxon>
        <taxon>Diptera</taxon>
        <taxon>Brachycera</taxon>
        <taxon>Muscomorpha</taxon>
        <taxon>Ephydroidea</taxon>
        <taxon>Drosophilidae</taxon>
        <taxon>Drosophila</taxon>
        <taxon>Sophophora</taxon>
    </lineage>
</organism>
<keyword evidence="3" id="KW-1185">Reference proteome</keyword>
<gene>
    <name evidence="2" type="primary">Dsim\GD19812</name>
    <name evidence="2" type="ORF">Dsim_GD19812</name>
</gene>
<dbReference type="OMA" id="NCMEFQG"/>
<dbReference type="Proteomes" id="UP000000304">
    <property type="component" value="Chromosome 3R"/>
</dbReference>
<dbReference type="AlphaFoldDB" id="B4QX09"/>
<dbReference type="PhylomeDB" id="B4QX09"/>
<feature type="region of interest" description="Disordered" evidence="1">
    <location>
        <begin position="187"/>
        <end position="218"/>
    </location>
</feature>
<name>B4QX09_DROSI</name>
<dbReference type="HOGENOM" id="CLU_104332_0_0_1"/>
<evidence type="ECO:0000313" key="2">
    <source>
        <dbReference type="EMBL" id="EDX11771.1"/>
    </source>
</evidence>
<dbReference type="OrthoDB" id="295078at2759"/>
<evidence type="ECO:0000256" key="1">
    <source>
        <dbReference type="SAM" id="MobiDB-lite"/>
    </source>
</evidence>
<protein>
    <submittedName>
        <fullName evidence="2">GD19812</fullName>
    </submittedName>
</protein>
<proteinExistence type="predicted"/>
<reference evidence="2 3" key="1">
    <citation type="journal article" date="2007" name="Nature">
        <title>Evolution of genes and genomes on the Drosophila phylogeny.</title>
        <authorList>
            <consortium name="Drosophila 12 Genomes Consortium"/>
            <person name="Clark A.G."/>
            <person name="Eisen M.B."/>
            <person name="Smith D.R."/>
            <person name="Bergman C.M."/>
            <person name="Oliver B."/>
            <person name="Markow T.A."/>
            <person name="Kaufman T.C."/>
            <person name="Kellis M."/>
            <person name="Gelbart W."/>
            <person name="Iyer V.N."/>
            <person name="Pollard D.A."/>
            <person name="Sackton T.B."/>
            <person name="Larracuente A.M."/>
            <person name="Singh N.D."/>
            <person name="Abad J.P."/>
            <person name="Abt D.N."/>
            <person name="Adryan B."/>
            <person name="Aguade M."/>
            <person name="Akashi H."/>
            <person name="Anderson W.W."/>
            <person name="Aquadro C.F."/>
            <person name="Ardell D.H."/>
            <person name="Arguello R."/>
            <person name="Artieri C.G."/>
            <person name="Barbash D.A."/>
            <person name="Barker D."/>
            <person name="Barsanti P."/>
            <person name="Batterham P."/>
            <person name="Batzoglou S."/>
            <person name="Begun D."/>
            <person name="Bhutkar A."/>
            <person name="Blanco E."/>
            <person name="Bosak S.A."/>
            <person name="Bradley R.K."/>
            <person name="Brand A.D."/>
            <person name="Brent M.R."/>
            <person name="Brooks A.N."/>
            <person name="Brown R.H."/>
            <person name="Butlin R.K."/>
            <person name="Caggese C."/>
            <person name="Calvi B.R."/>
            <person name="Bernardo de Carvalho A."/>
            <person name="Caspi A."/>
            <person name="Castrezana S."/>
            <person name="Celniker S.E."/>
            <person name="Chang J.L."/>
            <person name="Chapple C."/>
            <person name="Chatterji S."/>
            <person name="Chinwalla A."/>
            <person name="Civetta A."/>
            <person name="Clifton S.W."/>
            <person name="Comeron J.M."/>
            <person name="Costello J.C."/>
            <person name="Coyne J.A."/>
            <person name="Daub J."/>
            <person name="David R.G."/>
            <person name="Delcher A.L."/>
            <person name="Delehaunty K."/>
            <person name="Do C.B."/>
            <person name="Ebling H."/>
            <person name="Edwards K."/>
            <person name="Eickbush T."/>
            <person name="Evans J.D."/>
            <person name="Filipski A."/>
            <person name="Findeiss S."/>
            <person name="Freyhult E."/>
            <person name="Fulton L."/>
            <person name="Fulton R."/>
            <person name="Garcia A.C."/>
            <person name="Gardiner A."/>
            <person name="Garfield D.A."/>
            <person name="Garvin B.E."/>
            <person name="Gibson G."/>
            <person name="Gilbert D."/>
            <person name="Gnerre S."/>
            <person name="Godfrey J."/>
            <person name="Good R."/>
            <person name="Gotea V."/>
            <person name="Gravely B."/>
            <person name="Greenberg A.J."/>
            <person name="Griffiths-Jones S."/>
            <person name="Gross S."/>
            <person name="Guigo R."/>
            <person name="Gustafson E.A."/>
            <person name="Haerty W."/>
            <person name="Hahn M.W."/>
            <person name="Halligan D.L."/>
            <person name="Halpern A.L."/>
            <person name="Halter G.M."/>
            <person name="Han M.V."/>
            <person name="Heger A."/>
            <person name="Hillier L."/>
            <person name="Hinrichs A.S."/>
            <person name="Holmes I."/>
            <person name="Hoskins R.A."/>
            <person name="Hubisz M.J."/>
            <person name="Hultmark D."/>
            <person name="Huntley M.A."/>
            <person name="Jaffe D.B."/>
            <person name="Jagadeeshan S."/>
            <person name="Jeck W.R."/>
            <person name="Johnson J."/>
            <person name="Jones C.D."/>
            <person name="Jordan W.C."/>
            <person name="Karpen G.H."/>
            <person name="Kataoka E."/>
            <person name="Keightley P.D."/>
            <person name="Kheradpour P."/>
            <person name="Kirkness E.F."/>
            <person name="Koerich L.B."/>
            <person name="Kristiansen K."/>
            <person name="Kudrna D."/>
            <person name="Kulathinal R.J."/>
            <person name="Kumar S."/>
            <person name="Kwok R."/>
            <person name="Lander E."/>
            <person name="Langley C.H."/>
            <person name="Lapoint R."/>
            <person name="Lazzaro B.P."/>
            <person name="Lee S.J."/>
            <person name="Levesque L."/>
            <person name="Li R."/>
            <person name="Lin C.F."/>
            <person name="Lin M.F."/>
            <person name="Lindblad-Toh K."/>
            <person name="Llopart A."/>
            <person name="Long M."/>
            <person name="Low L."/>
            <person name="Lozovsky E."/>
            <person name="Lu J."/>
            <person name="Luo M."/>
            <person name="Machado C.A."/>
            <person name="Makalowski W."/>
            <person name="Marzo M."/>
            <person name="Matsuda M."/>
            <person name="Matzkin L."/>
            <person name="McAllister B."/>
            <person name="McBride C.S."/>
            <person name="McKernan B."/>
            <person name="McKernan K."/>
            <person name="Mendez-Lago M."/>
            <person name="Minx P."/>
            <person name="Mollenhauer M.U."/>
            <person name="Montooth K."/>
            <person name="Mount S.M."/>
            <person name="Mu X."/>
            <person name="Myers E."/>
            <person name="Negre B."/>
            <person name="Newfeld S."/>
            <person name="Nielsen R."/>
            <person name="Noor M.A."/>
            <person name="O'Grady P."/>
            <person name="Pachter L."/>
            <person name="Papaceit M."/>
            <person name="Parisi M.J."/>
            <person name="Parisi M."/>
            <person name="Parts L."/>
            <person name="Pedersen J.S."/>
            <person name="Pesole G."/>
            <person name="Phillippy A.M."/>
            <person name="Ponting C.P."/>
            <person name="Pop M."/>
            <person name="Porcelli D."/>
            <person name="Powell J.R."/>
            <person name="Prohaska S."/>
            <person name="Pruitt K."/>
            <person name="Puig M."/>
            <person name="Quesneville H."/>
            <person name="Ram K.R."/>
            <person name="Rand D."/>
            <person name="Rasmussen M.D."/>
            <person name="Reed L.K."/>
            <person name="Reenan R."/>
            <person name="Reily A."/>
            <person name="Remington K.A."/>
            <person name="Rieger T.T."/>
            <person name="Ritchie M.G."/>
            <person name="Robin C."/>
            <person name="Rogers Y.H."/>
            <person name="Rohde C."/>
            <person name="Rozas J."/>
            <person name="Rubenfield M.J."/>
            <person name="Ruiz A."/>
            <person name="Russo S."/>
            <person name="Salzberg S.L."/>
            <person name="Sanchez-Gracia A."/>
            <person name="Saranga D.J."/>
            <person name="Sato H."/>
            <person name="Schaeffer S.W."/>
            <person name="Schatz M.C."/>
            <person name="Schlenke T."/>
            <person name="Schwartz R."/>
            <person name="Segarra C."/>
            <person name="Singh R.S."/>
            <person name="Sirot L."/>
            <person name="Sirota M."/>
            <person name="Sisneros N.B."/>
            <person name="Smith C.D."/>
            <person name="Smith T.F."/>
            <person name="Spieth J."/>
            <person name="Stage D.E."/>
            <person name="Stark A."/>
            <person name="Stephan W."/>
            <person name="Strausberg R.L."/>
            <person name="Strempel S."/>
            <person name="Sturgill D."/>
            <person name="Sutton G."/>
            <person name="Sutton G.G."/>
            <person name="Tao W."/>
            <person name="Teichmann S."/>
            <person name="Tobari Y.N."/>
            <person name="Tomimura Y."/>
            <person name="Tsolas J.M."/>
            <person name="Valente V.L."/>
            <person name="Venter E."/>
            <person name="Venter J.C."/>
            <person name="Vicario S."/>
            <person name="Vieira F.G."/>
            <person name="Vilella A.J."/>
            <person name="Villasante A."/>
            <person name="Walenz B."/>
            <person name="Wang J."/>
            <person name="Wasserman M."/>
            <person name="Watts T."/>
            <person name="Wilson D."/>
            <person name="Wilson R.K."/>
            <person name="Wing R.A."/>
            <person name="Wolfner M.F."/>
            <person name="Wong A."/>
            <person name="Wong G.K."/>
            <person name="Wu C.I."/>
            <person name="Wu G."/>
            <person name="Yamamoto D."/>
            <person name="Yang H.P."/>
            <person name="Yang S.P."/>
            <person name="Yorke J.A."/>
            <person name="Yoshida K."/>
            <person name="Zdobnov E."/>
            <person name="Zhang P."/>
            <person name="Zhang Y."/>
            <person name="Zimin A.V."/>
            <person name="Baldwin J."/>
            <person name="Abdouelleil A."/>
            <person name="Abdulkadir J."/>
            <person name="Abebe A."/>
            <person name="Abera B."/>
            <person name="Abreu J."/>
            <person name="Acer S.C."/>
            <person name="Aftuck L."/>
            <person name="Alexander A."/>
            <person name="An P."/>
            <person name="Anderson E."/>
            <person name="Anderson S."/>
            <person name="Arachi H."/>
            <person name="Azer M."/>
            <person name="Bachantsang P."/>
            <person name="Barry A."/>
            <person name="Bayul T."/>
            <person name="Berlin A."/>
            <person name="Bessette D."/>
            <person name="Bloom T."/>
            <person name="Blye J."/>
            <person name="Boguslavskiy L."/>
            <person name="Bonnet C."/>
            <person name="Boukhgalter B."/>
            <person name="Bourzgui I."/>
            <person name="Brown A."/>
            <person name="Cahill P."/>
            <person name="Channer S."/>
            <person name="Cheshatsang Y."/>
            <person name="Chuda L."/>
            <person name="Citroen M."/>
            <person name="Collymore A."/>
            <person name="Cooke P."/>
            <person name="Costello M."/>
            <person name="D'Aco K."/>
            <person name="Daza R."/>
            <person name="De Haan G."/>
            <person name="DeGray S."/>
            <person name="DeMaso C."/>
            <person name="Dhargay N."/>
            <person name="Dooley K."/>
            <person name="Dooley E."/>
            <person name="Doricent M."/>
            <person name="Dorje P."/>
            <person name="Dorjee K."/>
            <person name="Dupes A."/>
            <person name="Elong R."/>
            <person name="Falk J."/>
            <person name="Farina A."/>
            <person name="Faro S."/>
            <person name="Ferguson D."/>
            <person name="Fisher S."/>
            <person name="Foley C.D."/>
            <person name="Franke A."/>
            <person name="Friedrich D."/>
            <person name="Gadbois L."/>
            <person name="Gearin G."/>
            <person name="Gearin C.R."/>
            <person name="Giannoukos G."/>
            <person name="Goode T."/>
            <person name="Graham J."/>
            <person name="Grandbois E."/>
            <person name="Grewal S."/>
            <person name="Gyaltsen K."/>
            <person name="Hafez N."/>
            <person name="Hagos B."/>
            <person name="Hall J."/>
            <person name="Henson C."/>
            <person name="Hollinger A."/>
            <person name="Honan T."/>
            <person name="Huard M.D."/>
            <person name="Hughes L."/>
            <person name="Hurhula B."/>
            <person name="Husby M.E."/>
            <person name="Kamat A."/>
            <person name="Kanga B."/>
            <person name="Kashin S."/>
            <person name="Khazanovich D."/>
            <person name="Kisner P."/>
            <person name="Lance K."/>
            <person name="Lara M."/>
            <person name="Lee W."/>
            <person name="Lennon N."/>
            <person name="Letendre F."/>
            <person name="LeVine R."/>
            <person name="Lipovsky A."/>
            <person name="Liu X."/>
            <person name="Liu J."/>
            <person name="Liu S."/>
            <person name="Lokyitsang T."/>
            <person name="Lokyitsang Y."/>
            <person name="Lubonja R."/>
            <person name="Lui A."/>
            <person name="MacDonald P."/>
            <person name="Magnisalis V."/>
            <person name="Maru K."/>
            <person name="Matthews C."/>
            <person name="McCusker W."/>
            <person name="McDonough S."/>
            <person name="Mehta T."/>
            <person name="Meldrim J."/>
            <person name="Meneus L."/>
            <person name="Mihai O."/>
            <person name="Mihalev A."/>
            <person name="Mihova T."/>
            <person name="Mittelman R."/>
            <person name="Mlenga V."/>
            <person name="Montmayeur A."/>
            <person name="Mulrain L."/>
            <person name="Navidi A."/>
            <person name="Naylor J."/>
            <person name="Negash T."/>
            <person name="Nguyen T."/>
            <person name="Nguyen N."/>
            <person name="Nicol R."/>
            <person name="Norbu C."/>
            <person name="Norbu N."/>
            <person name="Novod N."/>
            <person name="O'Neill B."/>
            <person name="Osman S."/>
            <person name="Markiewicz E."/>
            <person name="Oyono O.L."/>
            <person name="Patti C."/>
            <person name="Phunkhang P."/>
            <person name="Pierre F."/>
            <person name="Priest M."/>
            <person name="Raghuraman S."/>
            <person name="Rege F."/>
            <person name="Reyes R."/>
            <person name="Rise C."/>
            <person name="Rogov P."/>
            <person name="Ross K."/>
            <person name="Ryan E."/>
            <person name="Settipalli S."/>
            <person name="Shea T."/>
            <person name="Sherpa N."/>
            <person name="Shi L."/>
            <person name="Shih D."/>
            <person name="Sparrow T."/>
            <person name="Spaulding J."/>
            <person name="Stalker J."/>
            <person name="Stange-Thomann N."/>
            <person name="Stavropoulos S."/>
            <person name="Stone C."/>
            <person name="Strader C."/>
            <person name="Tesfaye S."/>
            <person name="Thomson T."/>
            <person name="Thoulutsang Y."/>
            <person name="Thoulutsang D."/>
            <person name="Topham K."/>
            <person name="Topping I."/>
            <person name="Tsamla T."/>
            <person name="Vassiliev H."/>
            <person name="Vo A."/>
            <person name="Wangchuk T."/>
            <person name="Wangdi T."/>
            <person name="Weiand M."/>
            <person name="Wilkinson J."/>
            <person name="Wilson A."/>
            <person name="Yadav S."/>
            <person name="Young G."/>
            <person name="Yu Q."/>
            <person name="Zembek L."/>
            <person name="Zhong D."/>
            <person name="Zimmer A."/>
            <person name="Zwirko Z."/>
            <person name="Jaffe D.B."/>
            <person name="Alvarez P."/>
            <person name="Brockman W."/>
            <person name="Butler J."/>
            <person name="Chin C."/>
            <person name="Gnerre S."/>
            <person name="Grabherr M."/>
            <person name="Kleber M."/>
            <person name="Mauceli E."/>
            <person name="MacCallum I."/>
        </authorList>
    </citation>
    <scope>NUCLEOTIDE SEQUENCE [LARGE SCALE GENOMIC DNA]</scope>
    <source>
        <strain evidence="3">white501</strain>
    </source>
</reference>
<evidence type="ECO:0000313" key="3">
    <source>
        <dbReference type="Proteomes" id="UP000000304"/>
    </source>
</evidence>
<dbReference type="EMBL" id="CM000364">
    <property type="protein sequence ID" value="EDX11771.1"/>
    <property type="molecule type" value="Genomic_DNA"/>
</dbReference>